<comment type="caution">
    <text evidence="1">The sequence shown here is derived from an EMBL/GenBank/DDBJ whole genome shotgun (WGS) entry which is preliminary data.</text>
</comment>
<protein>
    <recommendedName>
        <fullName evidence="3">Co-chaperone DjlA N-terminal domain-containing protein</fullName>
    </recommendedName>
</protein>
<accession>A0AAF1KRB7</accession>
<reference evidence="1" key="2">
    <citation type="journal article" date="2021" name="Syst. Appl. Microbiol.">
        <title>Roseomonas hellenica sp. nov., isolated from roots of wild-growing Alkanna tinctoria.</title>
        <authorList>
            <person name="Rat A."/>
            <person name="Naranjo H.D."/>
            <person name="Lebbe L."/>
            <person name="Cnockaert M."/>
            <person name="Krigas N."/>
            <person name="Grigoriadou K."/>
            <person name="Maloupa E."/>
            <person name="Willems A."/>
        </authorList>
    </citation>
    <scope>NUCLEOTIDE SEQUENCE</scope>
    <source>
        <strain evidence="1">LMG 28251</strain>
    </source>
</reference>
<dbReference type="AlphaFoldDB" id="A0AAF1KRB7"/>
<proteinExistence type="predicted"/>
<organism evidence="1 2">
    <name type="scientific">Plastoroseomonas arctica</name>
    <dbReference type="NCBI Taxonomy" id="1509237"/>
    <lineage>
        <taxon>Bacteria</taxon>
        <taxon>Pseudomonadati</taxon>
        <taxon>Pseudomonadota</taxon>
        <taxon>Alphaproteobacteria</taxon>
        <taxon>Acetobacterales</taxon>
        <taxon>Acetobacteraceae</taxon>
        <taxon>Plastoroseomonas</taxon>
    </lineage>
</organism>
<evidence type="ECO:0000313" key="2">
    <source>
        <dbReference type="Proteomes" id="UP001196068"/>
    </source>
</evidence>
<name>A0AAF1KRB7_9PROT</name>
<evidence type="ECO:0000313" key="1">
    <source>
        <dbReference type="EMBL" id="MBR0654102.1"/>
    </source>
</evidence>
<reference evidence="1" key="1">
    <citation type="submission" date="2020-01" db="EMBL/GenBank/DDBJ databases">
        <authorList>
            <person name="Rat A."/>
        </authorList>
    </citation>
    <scope>NUCLEOTIDE SEQUENCE</scope>
    <source>
        <strain evidence="1">LMG 28251</strain>
    </source>
</reference>
<dbReference type="EMBL" id="JAAEDH010000002">
    <property type="protein sequence ID" value="MBR0654102.1"/>
    <property type="molecule type" value="Genomic_DNA"/>
</dbReference>
<dbReference type="SUPFAM" id="SSF158682">
    <property type="entry name" value="TerB-like"/>
    <property type="match status" value="1"/>
</dbReference>
<keyword evidence="2" id="KW-1185">Reference proteome</keyword>
<sequence>MGGHILGEREKALEDAFFARHNQALVQKLRDEDQAKTRRAAIAAASGITDEALLDKLAEMKIGPEMLAAIAYVPLVLIAWADGSLDAREREAVLAGAKEGGLDEHPEARGLLDAWLAAPPPPSLLVAWRGYVQAIAATMSVTERDSLRREILGRARRVAEATGGFLGLGGKVSAAEEAVLANLDTAFVGAA</sequence>
<dbReference type="Proteomes" id="UP001196068">
    <property type="component" value="Unassembled WGS sequence"/>
</dbReference>
<gene>
    <name evidence="1" type="ORF">GXW79_03310</name>
</gene>
<dbReference type="InterPro" id="IPR029024">
    <property type="entry name" value="TerB-like"/>
</dbReference>
<evidence type="ECO:0008006" key="3">
    <source>
        <dbReference type="Google" id="ProtNLM"/>
    </source>
</evidence>
<dbReference type="RefSeq" id="WP_211872836.1">
    <property type="nucleotide sequence ID" value="NZ_JAAEDH010000002.1"/>
</dbReference>